<dbReference type="Gene3D" id="3.30.300.20">
    <property type="match status" value="1"/>
</dbReference>
<evidence type="ECO:0000313" key="1">
    <source>
        <dbReference type="EMBL" id="MBI5249497.1"/>
    </source>
</evidence>
<reference evidence="1" key="1">
    <citation type="submission" date="2020-07" db="EMBL/GenBank/DDBJ databases">
        <title>Huge and variable diversity of episymbiotic CPR bacteria and DPANN archaea in groundwater ecosystems.</title>
        <authorList>
            <person name="He C.Y."/>
            <person name="Keren R."/>
            <person name="Whittaker M."/>
            <person name="Farag I.F."/>
            <person name="Doudna J."/>
            <person name="Cate J.H.D."/>
            <person name="Banfield J.F."/>
        </authorList>
    </citation>
    <scope>NUCLEOTIDE SEQUENCE</scope>
    <source>
        <strain evidence="1">NC_groundwater_1664_Pr3_B-0.1um_52_9</strain>
    </source>
</reference>
<name>A0A9D6V149_9BACT</name>
<dbReference type="Pfam" id="PF02566">
    <property type="entry name" value="OsmC"/>
    <property type="match status" value="1"/>
</dbReference>
<dbReference type="Proteomes" id="UP000807825">
    <property type="component" value="Unassembled WGS sequence"/>
</dbReference>
<dbReference type="AlphaFoldDB" id="A0A9D6V149"/>
<evidence type="ECO:0000313" key="2">
    <source>
        <dbReference type="Proteomes" id="UP000807825"/>
    </source>
</evidence>
<accession>A0A9D6V149</accession>
<comment type="caution">
    <text evidence="1">The sequence shown here is derived from an EMBL/GenBank/DDBJ whole genome shotgun (WGS) entry which is preliminary data.</text>
</comment>
<dbReference type="SUPFAM" id="SSF82784">
    <property type="entry name" value="OsmC-like"/>
    <property type="match status" value="1"/>
</dbReference>
<protein>
    <submittedName>
        <fullName evidence="1">OsmC family protein</fullName>
    </submittedName>
</protein>
<dbReference type="EMBL" id="JACRDE010000227">
    <property type="protein sequence ID" value="MBI5249497.1"/>
    <property type="molecule type" value="Genomic_DNA"/>
</dbReference>
<proteinExistence type="predicted"/>
<dbReference type="InterPro" id="IPR015946">
    <property type="entry name" value="KH_dom-like_a/b"/>
</dbReference>
<sequence length="130" mass="14209">MKLKLKQIGPRKMEVASESWSFVVDLKEQFGGEDSGPNPSELTAAAVASCEVLTGVVWASRRHGVELKDLEAEVQWVYEEKPERIARIDVVIRNAAEQLGDKTAAFTAIAKGCAVSKTLKIAPELTLKVE</sequence>
<dbReference type="InterPro" id="IPR003718">
    <property type="entry name" value="OsmC/Ohr_fam"/>
</dbReference>
<organism evidence="1 2">
    <name type="scientific">Desulfomonile tiedjei</name>
    <dbReference type="NCBI Taxonomy" id="2358"/>
    <lineage>
        <taxon>Bacteria</taxon>
        <taxon>Pseudomonadati</taxon>
        <taxon>Thermodesulfobacteriota</taxon>
        <taxon>Desulfomonilia</taxon>
        <taxon>Desulfomonilales</taxon>
        <taxon>Desulfomonilaceae</taxon>
        <taxon>Desulfomonile</taxon>
    </lineage>
</organism>
<dbReference type="PANTHER" id="PTHR39624:SF2">
    <property type="entry name" value="OSMC-LIKE PROTEIN"/>
    <property type="match status" value="1"/>
</dbReference>
<dbReference type="PANTHER" id="PTHR39624">
    <property type="entry name" value="PROTEIN INVOLVED IN RIMO-MEDIATED BETA-METHYLTHIOLATION OF RIBOSOMAL PROTEIN S12 YCAO"/>
    <property type="match status" value="1"/>
</dbReference>
<dbReference type="InterPro" id="IPR036102">
    <property type="entry name" value="OsmC/Ohrsf"/>
</dbReference>
<gene>
    <name evidence="1" type="ORF">HY912_08385</name>
</gene>